<dbReference type="Pfam" id="PF00753">
    <property type="entry name" value="Lactamase_B"/>
    <property type="match status" value="1"/>
</dbReference>
<dbReference type="SMART" id="SM00849">
    <property type="entry name" value="Lactamase_B"/>
    <property type="match status" value="1"/>
</dbReference>
<dbReference type="Proteomes" id="UP001321453">
    <property type="component" value="Unassembled WGS sequence"/>
</dbReference>
<dbReference type="PANTHER" id="PTHR42951:SF22">
    <property type="entry name" value="METALLO BETA-LACTAMASE SUPERFAMILY LIPOPROTEIN"/>
    <property type="match status" value="1"/>
</dbReference>
<keyword evidence="3" id="KW-1185">Reference proteome</keyword>
<evidence type="ECO:0000259" key="1">
    <source>
        <dbReference type="SMART" id="SM00849"/>
    </source>
</evidence>
<dbReference type="InterPro" id="IPR036866">
    <property type="entry name" value="RibonucZ/Hydroxyglut_hydro"/>
</dbReference>
<name>A0ABT7S782_9CELL</name>
<dbReference type="InterPro" id="IPR001279">
    <property type="entry name" value="Metallo-B-lactamas"/>
</dbReference>
<protein>
    <submittedName>
        <fullName evidence="2">MBL fold metallo-hydrolase</fullName>
    </submittedName>
</protein>
<organism evidence="2 3">
    <name type="scientific">Cellulomonas edaphi</name>
    <dbReference type="NCBI Taxonomy" id="3053468"/>
    <lineage>
        <taxon>Bacteria</taxon>
        <taxon>Bacillati</taxon>
        <taxon>Actinomycetota</taxon>
        <taxon>Actinomycetes</taxon>
        <taxon>Micrococcales</taxon>
        <taxon>Cellulomonadaceae</taxon>
        <taxon>Cellulomonas</taxon>
    </lineage>
</organism>
<dbReference type="RefSeq" id="WP_289446810.1">
    <property type="nucleotide sequence ID" value="NZ_JAUCGR010000002.1"/>
</dbReference>
<evidence type="ECO:0000313" key="3">
    <source>
        <dbReference type="Proteomes" id="UP001321453"/>
    </source>
</evidence>
<accession>A0ABT7S782</accession>
<evidence type="ECO:0000313" key="2">
    <source>
        <dbReference type="EMBL" id="MDM7831475.1"/>
    </source>
</evidence>
<dbReference type="InterPro" id="IPR050855">
    <property type="entry name" value="NDM-1-like"/>
</dbReference>
<feature type="domain" description="Metallo-beta-lactamase" evidence="1">
    <location>
        <begin position="19"/>
        <end position="196"/>
    </location>
</feature>
<sequence length="242" mass="25461">MTWRQVAPGVLVTTSAVYATSTVAILGNAGYLLVDPGVTADEIAALVSALPQPPVAVWSTHPHWDHLLDGPALAHLPRWGAPAAAPVFDGDAELAAVLATRPDDHAAPLAAPPRGYPGEGEVRWDGPRVVVLAHRAHAPAHTALHLPEARLLVAGDMLSDVEIPLLDLDASDPVADYRAGLSLLESTGAELVVPGHGGLGTLSARVEADRAYLDSLDEPARDPRLSVPWLREIDARQRALVT</sequence>
<proteinExistence type="predicted"/>
<comment type="caution">
    <text evidence="2">The sequence shown here is derived from an EMBL/GenBank/DDBJ whole genome shotgun (WGS) entry which is preliminary data.</text>
</comment>
<reference evidence="2 3" key="1">
    <citation type="submission" date="2023-06" db="EMBL/GenBank/DDBJ databases">
        <title>Cellulomonas sp. MW9 Whole genome sequence.</title>
        <authorList>
            <person name="Park S."/>
        </authorList>
    </citation>
    <scope>NUCLEOTIDE SEQUENCE [LARGE SCALE GENOMIC DNA]</scope>
    <source>
        <strain evidence="2 3">MW9</strain>
    </source>
</reference>
<gene>
    <name evidence="2" type="ORF">QRT05_09025</name>
</gene>
<dbReference type="SUPFAM" id="SSF56281">
    <property type="entry name" value="Metallo-hydrolase/oxidoreductase"/>
    <property type="match status" value="1"/>
</dbReference>
<dbReference type="PANTHER" id="PTHR42951">
    <property type="entry name" value="METALLO-BETA-LACTAMASE DOMAIN-CONTAINING"/>
    <property type="match status" value="1"/>
</dbReference>
<dbReference type="EMBL" id="JAUCGR010000002">
    <property type="protein sequence ID" value="MDM7831475.1"/>
    <property type="molecule type" value="Genomic_DNA"/>
</dbReference>
<dbReference type="Gene3D" id="3.60.15.10">
    <property type="entry name" value="Ribonuclease Z/Hydroxyacylglutathione hydrolase-like"/>
    <property type="match status" value="1"/>
</dbReference>